<evidence type="ECO:0000313" key="2">
    <source>
        <dbReference type="Proteomes" id="UP000553632"/>
    </source>
</evidence>
<organism evidence="1 2">
    <name type="scientific">Perkinsus olseni</name>
    <name type="common">Perkinsus atlanticus</name>
    <dbReference type="NCBI Taxonomy" id="32597"/>
    <lineage>
        <taxon>Eukaryota</taxon>
        <taxon>Sar</taxon>
        <taxon>Alveolata</taxon>
        <taxon>Perkinsozoa</taxon>
        <taxon>Perkinsea</taxon>
        <taxon>Perkinsida</taxon>
        <taxon>Perkinsidae</taxon>
        <taxon>Perkinsus</taxon>
    </lineage>
</organism>
<feature type="non-terminal residue" evidence="1">
    <location>
        <position position="112"/>
    </location>
</feature>
<sequence>NESSGIGEVGDPTGPASTGKMLQLLLLWQTWAYVAYAIRMEALRHDGLMCPGWLCNRASETNPSLHSYYNITGVRLYDDSRKKSVLITTRGDCMPRLVSVYQQSDLPFTKVH</sequence>
<dbReference type="Proteomes" id="UP000553632">
    <property type="component" value="Unassembled WGS sequence"/>
</dbReference>
<feature type="non-terminal residue" evidence="1">
    <location>
        <position position="1"/>
    </location>
</feature>
<proteinExistence type="predicted"/>
<keyword evidence="2" id="KW-1185">Reference proteome</keyword>
<accession>A0A7J6TIV0</accession>
<dbReference type="EMBL" id="JABANO010010650">
    <property type="protein sequence ID" value="KAF4744777.1"/>
    <property type="molecule type" value="Genomic_DNA"/>
</dbReference>
<dbReference type="AlphaFoldDB" id="A0A7J6TIV0"/>
<evidence type="ECO:0000313" key="1">
    <source>
        <dbReference type="EMBL" id="KAF4744777.1"/>
    </source>
</evidence>
<comment type="caution">
    <text evidence="1">The sequence shown here is derived from an EMBL/GenBank/DDBJ whole genome shotgun (WGS) entry which is preliminary data.</text>
</comment>
<reference evidence="1 2" key="1">
    <citation type="submission" date="2020-04" db="EMBL/GenBank/DDBJ databases">
        <title>Perkinsus olseni comparative genomics.</title>
        <authorList>
            <person name="Bogema D.R."/>
        </authorList>
    </citation>
    <scope>NUCLEOTIDE SEQUENCE [LARGE SCALE GENOMIC DNA]</scope>
    <source>
        <strain evidence="1 2">ATCC PRA-207</strain>
    </source>
</reference>
<name>A0A7J6TIV0_PEROL</name>
<gene>
    <name evidence="1" type="ORF">FOZ63_018351</name>
</gene>
<protein>
    <submittedName>
        <fullName evidence="1">Uncharacterized protein</fullName>
    </submittedName>
</protein>